<dbReference type="Proteomes" id="UP001197378">
    <property type="component" value="Unassembled WGS sequence"/>
</dbReference>
<keyword evidence="3" id="KW-1185">Reference proteome</keyword>
<dbReference type="EMBL" id="JAAXYO010000146">
    <property type="protein sequence ID" value="MBU2788397.1"/>
    <property type="molecule type" value="Genomic_DNA"/>
</dbReference>
<proteinExistence type="predicted"/>
<dbReference type="AlphaFoldDB" id="A0AAE2YQN5"/>
<gene>
    <name evidence="2" type="ORF">HFQ13_09310</name>
</gene>
<evidence type="ECO:0000313" key="2">
    <source>
        <dbReference type="EMBL" id="MBU2788397.1"/>
    </source>
</evidence>
<evidence type="ECO:0000313" key="3">
    <source>
        <dbReference type="Proteomes" id="UP001197378"/>
    </source>
</evidence>
<name>A0AAE2YQN5_9PROT</name>
<evidence type="ECO:0000256" key="1">
    <source>
        <dbReference type="SAM" id="Phobius"/>
    </source>
</evidence>
<organism evidence="2 3">
    <name type="scientific">Igneacidithiobacillus copahuensis</name>
    <dbReference type="NCBI Taxonomy" id="2724909"/>
    <lineage>
        <taxon>Bacteria</taxon>
        <taxon>Pseudomonadati</taxon>
        <taxon>Pseudomonadota</taxon>
        <taxon>Acidithiobacillia</taxon>
        <taxon>Acidithiobacillales</taxon>
        <taxon>Acidithiobacillaceae</taxon>
        <taxon>Igneacidithiobacillus</taxon>
    </lineage>
</organism>
<keyword evidence="1" id="KW-0472">Membrane</keyword>
<feature type="transmembrane region" description="Helical" evidence="1">
    <location>
        <begin position="21"/>
        <end position="41"/>
    </location>
</feature>
<keyword evidence="1" id="KW-0812">Transmembrane</keyword>
<comment type="caution">
    <text evidence="2">The sequence shown here is derived from an EMBL/GenBank/DDBJ whole genome shotgun (WGS) entry which is preliminary data.</text>
</comment>
<protein>
    <submittedName>
        <fullName evidence="2">Uncharacterized protein</fullName>
    </submittedName>
</protein>
<keyword evidence="1" id="KW-1133">Transmembrane helix</keyword>
<sequence length="58" mass="6717">MTKEQRFDKDSCKKARQEEKGVTAFLVGFLLMYIAFLTYILTFNRPATFILVAVGTFF</sequence>
<reference evidence="2" key="1">
    <citation type="journal article" date="2021" name="ISME J.">
        <title>Genomic evolution of the class Acidithiobacillia: deep-branching Proteobacteria living in extreme acidic conditions.</title>
        <authorList>
            <person name="Moya-Beltran A."/>
            <person name="Beard S."/>
            <person name="Rojas-Villalobos C."/>
            <person name="Issotta F."/>
            <person name="Gallardo Y."/>
            <person name="Ulloa R."/>
            <person name="Giaveno A."/>
            <person name="Degli Esposti M."/>
            <person name="Johnson D.B."/>
            <person name="Quatrini R."/>
        </authorList>
    </citation>
    <scope>NUCLEOTIDE SEQUENCE</scope>
    <source>
        <strain evidence="2">VAN18-1</strain>
    </source>
</reference>
<accession>A0AAE2YQN5</accession>
<dbReference type="RefSeq" id="WP_215870296.1">
    <property type="nucleotide sequence ID" value="NZ_JAAXYO010000146.1"/>
</dbReference>